<gene>
    <name evidence="4" type="primary">rfbC</name>
    <name evidence="4" type="ORF">B9J77_04210</name>
</gene>
<dbReference type="InterPro" id="IPR000888">
    <property type="entry name" value="RmlC-like"/>
</dbReference>
<evidence type="ECO:0000256" key="2">
    <source>
        <dbReference type="PIRSR" id="PIRSR600888-3"/>
    </source>
</evidence>
<dbReference type="GO" id="GO:0005829">
    <property type="term" value="C:cytosol"/>
    <property type="evidence" value="ECO:0007669"/>
    <property type="project" value="TreeGrafter"/>
</dbReference>
<evidence type="ECO:0000256" key="3">
    <source>
        <dbReference type="RuleBase" id="RU364069"/>
    </source>
</evidence>
<evidence type="ECO:0000313" key="5">
    <source>
        <dbReference type="Proteomes" id="UP000266287"/>
    </source>
</evidence>
<dbReference type="GO" id="GO:0000271">
    <property type="term" value="P:polysaccharide biosynthetic process"/>
    <property type="evidence" value="ECO:0007669"/>
    <property type="project" value="TreeGrafter"/>
</dbReference>
<dbReference type="EMBL" id="NDHY01000010">
    <property type="protein sequence ID" value="RIH99855.1"/>
    <property type="molecule type" value="Genomic_DNA"/>
</dbReference>
<comment type="subunit">
    <text evidence="3">Homodimer.</text>
</comment>
<dbReference type="CDD" id="cd00438">
    <property type="entry name" value="cupin_RmlC"/>
    <property type="match status" value="1"/>
</dbReference>
<dbReference type="PANTHER" id="PTHR21047:SF2">
    <property type="entry name" value="THYMIDINE DIPHOSPHO-4-KETO-RHAMNOSE 3,5-EPIMERASE"/>
    <property type="match status" value="1"/>
</dbReference>
<protein>
    <recommendedName>
        <fullName evidence="3">dTDP-4-dehydrorhamnose 3,5-epimerase</fullName>
        <ecNumber evidence="3">5.1.3.13</ecNumber>
    </recommendedName>
    <alternativeName>
        <fullName evidence="3">Thymidine diphospho-4-keto-rhamnose 3,5-epimerase</fullName>
    </alternativeName>
</protein>
<proteinExistence type="inferred from homology"/>
<evidence type="ECO:0000313" key="4">
    <source>
        <dbReference type="EMBL" id="RIH99855.1"/>
    </source>
</evidence>
<comment type="caution">
    <text evidence="4">The sequence shown here is derived from an EMBL/GenBank/DDBJ whole genome shotgun (WGS) entry which is preliminary data.</text>
</comment>
<keyword evidence="3 4" id="KW-0413">Isomerase</keyword>
<dbReference type="GO" id="GO:0019305">
    <property type="term" value="P:dTDP-rhamnose biosynthetic process"/>
    <property type="evidence" value="ECO:0007669"/>
    <property type="project" value="UniProtKB-UniRule"/>
</dbReference>
<sequence>MPFKFDRLAIPEIVVITPEVFSDDRGFFAETYKYSDFAAFGIKERFVQDNYSCSVQGVLRGLHYQRHPKAQGKLVQVIFGEIFDVAVDIRKGSPTYGKWVEITLSAEKMQMLYIPAGFAHGFCVLSEKADVVYKTTEEYSPEHDTGIIWDDPKVGIHWPVKQPIVSVRDAGLPFL</sequence>
<dbReference type="SUPFAM" id="SSF51182">
    <property type="entry name" value="RmlC-like cupins"/>
    <property type="match status" value="1"/>
</dbReference>
<dbReference type="InterPro" id="IPR014710">
    <property type="entry name" value="RmlC-like_jellyroll"/>
</dbReference>
<dbReference type="PANTHER" id="PTHR21047">
    <property type="entry name" value="DTDP-6-DEOXY-D-GLUCOSE-3,5 EPIMERASE"/>
    <property type="match status" value="1"/>
</dbReference>
<evidence type="ECO:0000256" key="1">
    <source>
        <dbReference type="PIRSR" id="PIRSR600888-1"/>
    </source>
</evidence>
<dbReference type="Pfam" id="PF00908">
    <property type="entry name" value="dTDP_sugar_isom"/>
    <property type="match status" value="1"/>
</dbReference>
<dbReference type="NCBIfam" id="TIGR01221">
    <property type="entry name" value="rmlC"/>
    <property type="match status" value="1"/>
</dbReference>
<dbReference type="InterPro" id="IPR011051">
    <property type="entry name" value="RmlC_Cupin_sf"/>
</dbReference>
<dbReference type="AlphaFoldDB" id="A0A399FWI2"/>
<name>A0A399FWI2_UNCN2</name>
<comment type="function">
    <text evidence="3">Catalyzes the epimerization of the C3' and C5'positions of dTDP-6-deoxy-D-xylo-4-hexulose, forming dTDP-6-deoxy-L-lyxo-4-hexulose.</text>
</comment>
<feature type="active site" description="Proton acceptor" evidence="1">
    <location>
        <position position="63"/>
    </location>
</feature>
<comment type="catalytic activity">
    <reaction evidence="3">
        <text>dTDP-4-dehydro-6-deoxy-alpha-D-glucose = dTDP-4-dehydro-beta-L-rhamnose</text>
        <dbReference type="Rhea" id="RHEA:16969"/>
        <dbReference type="ChEBI" id="CHEBI:57649"/>
        <dbReference type="ChEBI" id="CHEBI:62830"/>
        <dbReference type="EC" id="5.1.3.13"/>
    </reaction>
</comment>
<reference evidence="4 5" key="1">
    <citation type="submission" date="2018-08" db="EMBL/GenBank/DDBJ databases">
        <title>Draft genome of candidate division NPL-UPA2 bacterium Unc8 that adapted to ultra-basic serpentinizing groundwater.</title>
        <authorList>
            <person name="Ishii S."/>
            <person name="Suzuki S."/>
            <person name="Nealson K.H."/>
        </authorList>
    </citation>
    <scope>NUCLEOTIDE SEQUENCE [LARGE SCALE GENOMIC DNA]</scope>
    <source>
        <strain evidence="4">Unc8</strain>
    </source>
</reference>
<dbReference type="EC" id="5.1.3.13" evidence="3"/>
<accession>A0A399FWI2</accession>
<feature type="active site" description="Proton donor" evidence="1">
    <location>
        <position position="133"/>
    </location>
</feature>
<dbReference type="Gene3D" id="2.60.120.10">
    <property type="entry name" value="Jelly Rolls"/>
    <property type="match status" value="1"/>
</dbReference>
<dbReference type="Proteomes" id="UP000266287">
    <property type="component" value="Unassembled WGS sequence"/>
</dbReference>
<comment type="similarity">
    <text evidence="3">Belongs to the dTDP-4-dehydrorhamnose 3,5-epimerase family.</text>
</comment>
<feature type="site" description="Participates in a stacking interaction with the thymidine ring of dTDP-4-oxo-6-deoxyglucose" evidence="2">
    <location>
        <position position="139"/>
    </location>
</feature>
<dbReference type="UniPathway" id="UPA00124"/>
<comment type="pathway">
    <text evidence="3">Carbohydrate biosynthesis; dTDP-L-rhamnose biosynthesis.</text>
</comment>
<dbReference type="GO" id="GO:0008830">
    <property type="term" value="F:dTDP-4-dehydrorhamnose 3,5-epimerase activity"/>
    <property type="evidence" value="ECO:0007669"/>
    <property type="project" value="UniProtKB-UniRule"/>
</dbReference>
<organism evidence="4 5">
    <name type="scientific">candidate division NPL-UPA2 bacterium Unc8</name>
    <dbReference type="NCBI Taxonomy" id="1980939"/>
    <lineage>
        <taxon>Bacteria</taxon>
    </lineage>
</organism>